<dbReference type="PIRSF" id="PIRSF035009">
    <property type="entry name" value="UCP035009_HSDR_N"/>
    <property type="match status" value="1"/>
</dbReference>
<keyword evidence="3" id="KW-0808">Transferase</keyword>
<dbReference type="GO" id="GO:0008168">
    <property type="term" value="F:methyltransferase activity"/>
    <property type="evidence" value="ECO:0007669"/>
    <property type="project" value="UniProtKB-KW"/>
</dbReference>
<keyword evidence="3" id="KW-0489">Methyltransferase</keyword>
<accession>A3V1H8</accession>
<keyword evidence="3" id="KW-0540">Nuclease</keyword>
<dbReference type="Pfam" id="PF13588">
    <property type="entry name" value="HSDR_N_2"/>
    <property type="match status" value="1"/>
</dbReference>
<feature type="region of interest" description="Disordered" evidence="1">
    <location>
        <begin position="238"/>
        <end position="259"/>
    </location>
</feature>
<dbReference type="RefSeq" id="WP_007205855.1">
    <property type="nucleotide sequence ID" value="NZ_CH672414.1"/>
</dbReference>
<protein>
    <submittedName>
        <fullName evidence="3">Putative restriction endonuclease or methylase</fullName>
    </submittedName>
</protein>
<keyword evidence="3" id="KW-0255">Endonuclease</keyword>
<keyword evidence="4" id="KW-1185">Reference proteome</keyword>
<sequence length="354" mass="40046">MQFAEKIKELSKRSVIAASKALTEEATKTSVVLPFIQALGFDPFNLDEVVPEFISDVGLKKGEKVDFALKIDGKTTILIEVKPITMTLGSAQFSQLFRYFHTTESKVAILTNGKEAWFFSDIDDTNKMDKKPFFTFDFQNHDEKAIEELARFQKDIFSIENILEAASALKYKSKAAQYLKSQLDEPDDDFIKVVGRKIHDGMLTKAIVEQLRPAIQSALDVIIKDRIQDKLGIAFRPEAQPSTKATASEEETETEQSEIVTTEEEVQAFLIVKAIAARSVAIDRITIRDSKTYCSVFVDNNNRKPLVRFYFNAKSKNVLGIFDPDKVEQKFEMEHLGQIYDHADQILQTAASYS</sequence>
<dbReference type="AlphaFoldDB" id="A3V1H8"/>
<gene>
    <name evidence="3" type="ORF">SKA53_09524</name>
</gene>
<feature type="domain" description="Type I restriction enzyme R protein N-terminal" evidence="2">
    <location>
        <begin position="52"/>
        <end position="121"/>
    </location>
</feature>
<evidence type="ECO:0000313" key="3">
    <source>
        <dbReference type="EMBL" id="EAQ07953.1"/>
    </source>
</evidence>
<dbReference type="InterPro" id="IPR029464">
    <property type="entry name" value="HSDR_N"/>
</dbReference>
<evidence type="ECO:0000313" key="4">
    <source>
        <dbReference type="Proteomes" id="UP000004507"/>
    </source>
</evidence>
<proteinExistence type="predicted"/>
<keyword evidence="3" id="KW-0378">Hydrolase</keyword>
<dbReference type="STRING" id="314232.SKA53_09524"/>
<dbReference type="eggNOG" id="COG4748">
    <property type="taxonomic scope" value="Bacteria"/>
</dbReference>
<feature type="compositionally biased region" description="Acidic residues" evidence="1">
    <location>
        <begin position="248"/>
        <end position="259"/>
    </location>
</feature>
<dbReference type="HOGENOM" id="CLU_045501_0_0_5"/>
<reference evidence="3 4" key="1">
    <citation type="submission" date="2006-01" db="EMBL/GenBank/DDBJ databases">
        <authorList>
            <person name="Hagstrom A."/>
            <person name="Ferriera S."/>
            <person name="Johnson J."/>
            <person name="Kravitz S."/>
            <person name="Halpern A."/>
            <person name="Remington K."/>
            <person name="Beeson K."/>
            <person name="Tran B."/>
            <person name="Rogers Y.-H."/>
            <person name="Friedman R."/>
            <person name="Venter J.C."/>
        </authorList>
    </citation>
    <scope>NUCLEOTIDE SEQUENCE [LARGE SCALE GENOMIC DNA]</scope>
    <source>
        <strain evidence="3 4">SKA53</strain>
    </source>
</reference>
<name>A3V1H8_9RHOB</name>
<comment type="caution">
    <text evidence="3">The sequence shown here is derived from an EMBL/GenBank/DDBJ whole genome shotgun (WGS) entry which is preliminary data.</text>
</comment>
<evidence type="ECO:0000256" key="1">
    <source>
        <dbReference type="SAM" id="MobiDB-lite"/>
    </source>
</evidence>
<dbReference type="GO" id="GO:0032259">
    <property type="term" value="P:methylation"/>
    <property type="evidence" value="ECO:0007669"/>
    <property type="project" value="UniProtKB-KW"/>
</dbReference>
<evidence type="ECO:0000259" key="2">
    <source>
        <dbReference type="Pfam" id="PF13588"/>
    </source>
</evidence>
<dbReference type="GO" id="GO:0004519">
    <property type="term" value="F:endonuclease activity"/>
    <property type="evidence" value="ECO:0007669"/>
    <property type="project" value="UniProtKB-KW"/>
</dbReference>
<dbReference type="InterPro" id="IPR017035">
    <property type="entry name" value="UCP035009_HsdR_All3000-type"/>
</dbReference>
<organism evidence="3 4">
    <name type="scientific">Yoonia vestfoldensis SKA53</name>
    <dbReference type="NCBI Taxonomy" id="314232"/>
    <lineage>
        <taxon>Bacteria</taxon>
        <taxon>Pseudomonadati</taxon>
        <taxon>Pseudomonadota</taxon>
        <taxon>Alphaproteobacteria</taxon>
        <taxon>Rhodobacterales</taxon>
        <taxon>Paracoccaceae</taxon>
        <taxon>Yoonia</taxon>
    </lineage>
</organism>
<dbReference type="OrthoDB" id="9148007at2"/>
<dbReference type="Proteomes" id="UP000004507">
    <property type="component" value="Unassembled WGS sequence"/>
</dbReference>
<dbReference type="EMBL" id="AAMS01000001">
    <property type="protein sequence ID" value="EAQ07953.1"/>
    <property type="molecule type" value="Genomic_DNA"/>
</dbReference>